<keyword evidence="1" id="KW-0472">Membrane</keyword>
<reference evidence="3" key="1">
    <citation type="submission" date="2017-09" db="EMBL/GenBank/DDBJ databases">
        <title>Depth-based differentiation of microbial function through sediment-hosted aquifers and enrichment of novel symbionts in the deep terrestrial subsurface.</title>
        <authorList>
            <person name="Probst A.J."/>
            <person name="Ladd B."/>
            <person name="Jarett J.K."/>
            <person name="Geller-Mcgrath D.E."/>
            <person name="Sieber C.M.K."/>
            <person name="Emerson J.B."/>
            <person name="Anantharaman K."/>
            <person name="Thomas B.C."/>
            <person name="Malmstrom R."/>
            <person name="Stieglmeier M."/>
            <person name="Klingl A."/>
            <person name="Woyke T."/>
            <person name="Ryan C.M."/>
            <person name="Banfield J.F."/>
        </authorList>
    </citation>
    <scope>NUCLEOTIDE SEQUENCE [LARGE SCALE GENOMIC DNA]</scope>
</reference>
<keyword evidence="1" id="KW-1133">Transmembrane helix</keyword>
<organism evidence="2 3">
    <name type="scientific">Candidatus Buchananbacteria bacterium CG10_big_fil_rev_8_21_14_0_10_42_9</name>
    <dbReference type="NCBI Taxonomy" id="1974526"/>
    <lineage>
        <taxon>Bacteria</taxon>
        <taxon>Candidatus Buchananiibacteriota</taxon>
    </lineage>
</organism>
<dbReference type="EMBL" id="PEZZ01000035">
    <property type="protein sequence ID" value="PIS04785.1"/>
    <property type="molecule type" value="Genomic_DNA"/>
</dbReference>
<evidence type="ECO:0000313" key="3">
    <source>
        <dbReference type="Proteomes" id="UP000230935"/>
    </source>
</evidence>
<sequence>MSDNITNTPEYRRLQRVKERQSNDKVRKRKRRRRYGCWMVFRCSCFLLFWILILLIIAGVLAKSNLVQIPILTPLLNKGTRSAPTETATSTAPSETNAQNAFSLSFSEQTLTDLASGYSEGQTDPSFSNIEVDIKESTIGITGLMLKPFSTNFTLEAIPIIKENELGIEVQQFSVGEVSIPSFLVRALVNNLIEQQLKSVNDELGDSAQIDNIEISQDTLTISGRTL</sequence>
<keyword evidence="1" id="KW-0812">Transmembrane</keyword>
<accession>A0A2H0W086</accession>
<dbReference type="AlphaFoldDB" id="A0A2H0W086"/>
<proteinExistence type="predicted"/>
<comment type="caution">
    <text evidence="2">The sequence shown here is derived from an EMBL/GenBank/DDBJ whole genome shotgun (WGS) entry which is preliminary data.</text>
</comment>
<name>A0A2H0W086_9BACT</name>
<evidence type="ECO:0000313" key="2">
    <source>
        <dbReference type="EMBL" id="PIS04785.1"/>
    </source>
</evidence>
<feature type="transmembrane region" description="Helical" evidence="1">
    <location>
        <begin position="35"/>
        <end position="62"/>
    </location>
</feature>
<dbReference type="Proteomes" id="UP000230935">
    <property type="component" value="Unassembled WGS sequence"/>
</dbReference>
<protein>
    <submittedName>
        <fullName evidence="2">Uncharacterized protein</fullName>
    </submittedName>
</protein>
<gene>
    <name evidence="2" type="ORF">COT81_04530</name>
</gene>
<evidence type="ECO:0000256" key="1">
    <source>
        <dbReference type="SAM" id="Phobius"/>
    </source>
</evidence>